<sequence length="60" mass="6310">MALQRAIHEQAARPVPGIEDMDTYLAAQVSDTSHRAVVGPLLNGRDSSGVVVRSGHVVSS</sequence>
<keyword evidence="2" id="KW-1185">Reference proteome</keyword>
<dbReference type="Proteomes" id="UP001057702">
    <property type="component" value="Unassembled WGS sequence"/>
</dbReference>
<comment type="caution">
    <text evidence="1">The sequence shown here is derived from an EMBL/GenBank/DDBJ whole genome shotgun (WGS) entry which is preliminary data.</text>
</comment>
<gene>
    <name evidence="1" type="ORF">NGB36_28635</name>
</gene>
<evidence type="ECO:0000313" key="2">
    <source>
        <dbReference type="Proteomes" id="UP001057702"/>
    </source>
</evidence>
<proteinExistence type="predicted"/>
<organism evidence="1 2">
    <name type="scientific">Streptomyces humicola</name>
    <dbReference type="NCBI Taxonomy" id="2953240"/>
    <lineage>
        <taxon>Bacteria</taxon>
        <taxon>Bacillati</taxon>
        <taxon>Actinomycetota</taxon>
        <taxon>Actinomycetes</taxon>
        <taxon>Kitasatosporales</taxon>
        <taxon>Streptomycetaceae</taxon>
        <taxon>Streptomyces</taxon>
    </lineage>
</organism>
<protein>
    <submittedName>
        <fullName evidence="1">Uncharacterized protein</fullName>
    </submittedName>
</protein>
<evidence type="ECO:0000313" key="1">
    <source>
        <dbReference type="EMBL" id="MCQ4084437.1"/>
    </source>
</evidence>
<reference evidence="1" key="1">
    <citation type="submission" date="2022-06" db="EMBL/GenBank/DDBJ databases">
        <title>Draft genome sequence of Streptomyces sp. RB6PN25 isolated from peat swamp forest in Thailand.</title>
        <authorList>
            <person name="Duangmal K."/>
            <person name="Klaysubun C."/>
        </authorList>
    </citation>
    <scope>NUCLEOTIDE SEQUENCE</scope>
    <source>
        <strain evidence="1">RB6PN25</strain>
    </source>
</reference>
<dbReference type="EMBL" id="JANFNG010000035">
    <property type="protein sequence ID" value="MCQ4084437.1"/>
    <property type="molecule type" value="Genomic_DNA"/>
</dbReference>
<accession>A0ABT1Q3D7</accession>
<dbReference type="RefSeq" id="WP_255923500.1">
    <property type="nucleotide sequence ID" value="NZ_JANFNG010000035.1"/>
</dbReference>
<name>A0ABT1Q3D7_9ACTN</name>